<dbReference type="Proteomes" id="UP000226592">
    <property type="component" value="Unassembled WGS sequence"/>
</dbReference>
<keyword evidence="1" id="KW-0812">Transmembrane</keyword>
<comment type="caution">
    <text evidence="2">The sequence shown here is derived from an EMBL/GenBank/DDBJ whole genome shotgun (WGS) entry which is preliminary data.</text>
</comment>
<reference evidence="3" key="1">
    <citation type="submission" date="2017-09" db="EMBL/GenBank/DDBJ databases">
        <title>The Reconstruction of 2,631 Draft Metagenome-Assembled Genomes from the Global Oceans.</title>
        <authorList>
            <person name="Tully B.J."/>
            <person name="Graham E.D."/>
            <person name="Heidelberg J.F."/>
        </authorList>
    </citation>
    <scope>NUCLEOTIDE SEQUENCE [LARGE SCALE GENOMIC DNA]</scope>
</reference>
<keyword evidence="1" id="KW-0472">Membrane</keyword>
<dbReference type="EMBL" id="NZBU01000005">
    <property type="protein sequence ID" value="MAG21911.1"/>
    <property type="molecule type" value="Genomic_DNA"/>
</dbReference>
<dbReference type="AlphaFoldDB" id="A0A2D6M0H3"/>
<evidence type="ECO:0000256" key="1">
    <source>
        <dbReference type="SAM" id="Phobius"/>
    </source>
</evidence>
<evidence type="ECO:0000313" key="2">
    <source>
        <dbReference type="EMBL" id="MAG21911.1"/>
    </source>
</evidence>
<organism evidence="2 3">
    <name type="scientific">Candidatus Iainarchaeum sp</name>
    <dbReference type="NCBI Taxonomy" id="3101447"/>
    <lineage>
        <taxon>Archaea</taxon>
        <taxon>Candidatus Iainarchaeota</taxon>
        <taxon>Candidatus Iainarchaeia</taxon>
        <taxon>Candidatus Iainarchaeales</taxon>
        <taxon>Candidatus Iainarchaeaceae</taxon>
        <taxon>Candidatus Iainarchaeum</taxon>
    </lineage>
</organism>
<keyword evidence="1" id="KW-1133">Transmembrane helix</keyword>
<sequence>MKLRKICVALFLVLLLSFAMADDERPEADAGDTIYDGIFGVPITISGECTDEDDIGTSEGTLNKCDWNIHSGSCTKIGEQQRTIIEDNYNTADFTVSCRWTGSDTSRWATLWLTAEDETTKRDRDSMRLRISKPDDVYNFDFGSFDPEIDFGNAEATDFSHDNIIAVILNHGASVEDFDFILSGSGETRYPNAAVKVEITDRDGDVVSSSLVWDNLLSGRTISDPISIFFPNSLGHDQYYYLDVYYDRVSQISAPSIDYAYVQYYAHADNSPNWVRVIHQYLVTVGQSVEFYCDAYTFTSNKSFSEDVGSTTYNASPANITAQGNRLIVNGFNPLTARCVNGAAESLNPVVRVLVFDAETGTPIGNENDYTNISGGVDSYSLGDSIVVPIDTPGIYTYSVEYKTCERMTEEGAHSWNAFLNAYVGENVGTWTENASYTILVLDADDMELTATGNDTEFYFTPYDETHTATMNWNLYNNTFDTNPTSVNNSFGLELVDVDVVESGGPIVGTPLTPIFFTLEASENGIMISDIEVPLLLEETVRTFILTFTYDDPWGLSTIPAKTVQTEARITFIPPPGDVVSVSDIKIYPANKPNPTNILAKPKVETFDVEITMTNFSNTIVSPDVDLIFQNLITNQELTIPISSQRISILPNGRRTFRFTGIPLKNEDQFKTGTNYKVSADIGNPGVESIIINNEKQKTFSVILPKPRANIPEISPIIVLLIGLIVLGILKVKEIRK</sequence>
<accession>A0A2D6M0H3</accession>
<proteinExistence type="predicted"/>
<gene>
    <name evidence="2" type="ORF">CL943_01215</name>
</gene>
<evidence type="ECO:0000313" key="3">
    <source>
        <dbReference type="Proteomes" id="UP000226592"/>
    </source>
</evidence>
<protein>
    <submittedName>
        <fullName evidence="2">Uncharacterized protein</fullName>
    </submittedName>
</protein>
<name>A0A2D6M0H3_9ARCH</name>
<feature type="transmembrane region" description="Helical" evidence="1">
    <location>
        <begin position="714"/>
        <end position="732"/>
    </location>
</feature>